<evidence type="ECO:0000259" key="3">
    <source>
        <dbReference type="Pfam" id="PF02581"/>
    </source>
</evidence>
<keyword evidence="5" id="KW-1185">Reference proteome</keyword>
<proteinExistence type="predicted"/>
<evidence type="ECO:0000256" key="2">
    <source>
        <dbReference type="ARBA" id="ARBA00022977"/>
    </source>
</evidence>
<dbReference type="InterPro" id="IPR013785">
    <property type="entry name" value="Aldolase_TIM"/>
</dbReference>
<dbReference type="EMBL" id="JACAGK010000010">
    <property type="protein sequence ID" value="MDM1047611.1"/>
    <property type="molecule type" value="Genomic_DNA"/>
</dbReference>
<comment type="caution">
    <text evidence="4">The sequence shown here is derived from an EMBL/GenBank/DDBJ whole genome shotgun (WGS) entry which is preliminary data.</text>
</comment>
<name>A0ABT7NKD2_9SPHI</name>
<comment type="pathway">
    <text evidence="1">Cofactor biosynthesis; thiamine diphosphate biosynthesis.</text>
</comment>
<dbReference type="SUPFAM" id="SSF51391">
    <property type="entry name" value="Thiamin phosphate synthase"/>
    <property type="match status" value="1"/>
</dbReference>
<protein>
    <submittedName>
        <fullName evidence="4">Thiamine phosphate synthase</fullName>
    </submittedName>
</protein>
<reference evidence="4" key="2">
    <citation type="journal article" date="2022" name="Sci. Total Environ.">
        <title>Prevalence, transmission, and molecular epidemiology of tet(X)-positive bacteria among humans, animals, and environmental niches in China: An epidemiological, and genomic-based study.</title>
        <authorList>
            <person name="Dong N."/>
            <person name="Zeng Y."/>
            <person name="Cai C."/>
            <person name="Sun C."/>
            <person name="Lu J."/>
            <person name="Liu C."/>
            <person name="Zhou H."/>
            <person name="Sun Q."/>
            <person name="Shu L."/>
            <person name="Wang H."/>
            <person name="Wang Y."/>
            <person name="Wang S."/>
            <person name="Wu C."/>
            <person name="Chan E.W."/>
            <person name="Chen G."/>
            <person name="Shen Z."/>
            <person name="Chen S."/>
            <person name="Zhang R."/>
        </authorList>
    </citation>
    <scope>NUCLEOTIDE SEQUENCE</scope>
    <source>
        <strain evidence="4">R1692</strain>
    </source>
</reference>
<gene>
    <name evidence="4" type="ORF">HX018_05060</name>
</gene>
<evidence type="ECO:0000313" key="4">
    <source>
        <dbReference type="EMBL" id="MDM1047611.1"/>
    </source>
</evidence>
<evidence type="ECO:0000313" key="5">
    <source>
        <dbReference type="Proteomes" id="UP001170954"/>
    </source>
</evidence>
<dbReference type="RefSeq" id="WP_149526552.1">
    <property type="nucleotide sequence ID" value="NZ_CP030848.1"/>
</dbReference>
<dbReference type="Proteomes" id="UP001170954">
    <property type="component" value="Unassembled WGS sequence"/>
</dbReference>
<organism evidence="4 5">
    <name type="scientific">Sphingobacterium hotanense</name>
    <dbReference type="NCBI Taxonomy" id="649196"/>
    <lineage>
        <taxon>Bacteria</taxon>
        <taxon>Pseudomonadati</taxon>
        <taxon>Bacteroidota</taxon>
        <taxon>Sphingobacteriia</taxon>
        <taxon>Sphingobacteriales</taxon>
        <taxon>Sphingobacteriaceae</taxon>
        <taxon>Sphingobacterium</taxon>
    </lineage>
</organism>
<dbReference type="InterPro" id="IPR022998">
    <property type="entry name" value="ThiamineP_synth_TenI"/>
</dbReference>
<sequence>MIVIISEQAVENEIETLRQLLQHDILLHIRRPFISPSEFESFTKELGSEYLDRLVVHQQHALAVKMGISRLHFSSSDRKNVLHSKYQETFTCSTSTHSIAEFNSLGAYWSYAFLSPIYPSISKQDYGLGNAVLKELSQRTNHSSKLIALGGIHKDNIQEALDAGADDVAMLGSIWQAKDPVSYLESCLLKVEL</sequence>
<dbReference type="PANTHER" id="PTHR20857:SF15">
    <property type="entry name" value="THIAMINE-PHOSPHATE SYNTHASE"/>
    <property type="match status" value="1"/>
</dbReference>
<dbReference type="PANTHER" id="PTHR20857">
    <property type="entry name" value="THIAMINE-PHOSPHATE PYROPHOSPHORYLASE"/>
    <property type="match status" value="1"/>
</dbReference>
<dbReference type="InterPro" id="IPR036206">
    <property type="entry name" value="ThiamineP_synth_sf"/>
</dbReference>
<reference evidence="4" key="1">
    <citation type="submission" date="2020-06" db="EMBL/GenBank/DDBJ databases">
        <authorList>
            <person name="Dong N."/>
        </authorList>
    </citation>
    <scope>NUCLEOTIDE SEQUENCE</scope>
    <source>
        <strain evidence="4">R1692</strain>
    </source>
</reference>
<evidence type="ECO:0000256" key="1">
    <source>
        <dbReference type="ARBA" id="ARBA00004948"/>
    </source>
</evidence>
<dbReference type="Pfam" id="PF02581">
    <property type="entry name" value="TMP-TENI"/>
    <property type="match status" value="1"/>
</dbReference>
<dbReference type="Gene3D" id="3.20.20.70">
    <property type="entry name" value="Aldolase class I"/>
    <property type="match status" value="1"/>
</dbReference>
<dbReference type="CDD" id="cd00564">
    <property type="entry name" value="TMP_TenI"/>
    <property type="match status" value="1"/>
</dbReference>
<feature type="domain" description="Thiamine phosphate synthase/TenI" evidence="3">
    <location>
        <begin position="3"/>
        <end position="174"/>
    </location>
</feature>
<accession>A0ABT7NKD2</accession>
<keyword evidence="2" id="KW-0784">Thiamine biosynthesis</keyword>